<dbReference type="CDD" id="cd17470">
    <property type="entry name" value="T3SS_Flik_C"/>
    <property type="match status" value="1"/>
</dbReference>
<dbReference type="InterPro" id="IPR038610">
    <property type="entry name" value="FliK-like_C_sf"/>
</dbReference>
<dbReference type="RefSeq" id="WP_092036625.1">
    <property type="nucleotide sequence ID" value="NZ_FOTK01000001.1"/>
</dbReference>
<dbReference type="EMBL" id="FOTK01000001">
    <property type="protein sequence ID" value="SFL18208.1"/>
    <property type="molecule type" value="Genomic_DNA"/>
</dbReference>
<feature type="region of interest" description="Disordered" evidence="1">
    <location>
        <begin position="1"/>
        <end position="205"/>
    </location>
</feature>
<feature type="region of interest" description="Disordered" evidence="1">
    <location>
        <begin position="325"/>
        <end position="380"/>
    </location>
</feature>
<dbReference type="AlphaFoldDB" id="A0A1I4FJV2"/>
<feature type="compositionally biased region" description="Basic and acidic residues" evidence="1">
    <location>
        <begin position="78"/>
        <end position="90"/>
    </location>
</feature>
<dbReference type="Proteomes" id="UP000199048">
    <property type="component" value="Unassembled WGS sequence"/>
</dbReference>
<feature type="compositionally biased region" description="Basic and acidic residues" evidence="1">
    <location>
        <begin position="98"/>
        <end position="107"/>
    </location>
</feature>
<dbReference type="OrthoDB" id="7203912at2"/>
<gene>
    <name evidence="3" type="ORF">SAMN05192568_1001396</name>
</gene>
<sequence length="522" mass="50607">MASGAADRLDVTGWIPSARTASTTRSGWDAAGVAARAGDSSQDRFGAALSAARARDDAAATRARDETQRSQADAARTAAERARDATDTAKARAAARAVARDSTKPPEPHGQAQSATSAGASMTRTDAQAPAKASDSASAAATRGTNPTAQPASDAAGAPAPNAASAADSAKTDTTAGDSAATETAQVEAVPSEVPPQTAPQATSPAVPGTLQALLAELVKGAPVLAGGAAAGGEGGDLGVTGSAGSATAQADTATAGVGSAGTKPGLAGAGTKMGAAPTTLRASGQGASPVEAVKAGAADPAAPEAVSGASAGQDFLAALADAGQGTGQGAAGGLQAPAPSLPHGNPDLSALAAPQAAGTTTAATQAAAPTPTPAQAPVNPAVPIGQVPMTIGLRSLAGSSEFQIRLDPAELGRIDVKLEIDKARGTVTTHLVVERPETLAMLQRDANQLQQALSQAGLDPSAGGLNLSLRSDGNAQGGAGGGQGEPPRGGQAAWAQDRAEAPQETAPTRWLRGYGGLDIRI</sequence>
<feature type="compositionally biased region" description="Low complexity" evidence="1">
    <location>
        <begin position="110"/>
        <end position="185"/>
    </location>
</feature>
<feature type="compositionally biased region" description="Low complexity" evidence="1">
    <location>
        <begin position="351"/>
        <end position="380"/>
    </location>
</feature>
<feature type="compositionally biased region" description="Basic and acidic residues" evidence="1">
    <location>
        <begin position="53"/>
        <end position="68"/>
    </location>
</feature>
<feature type="domain" description="Flagellar hook-length control protein-like C-terminal" evidence="2">
    <location>
        <begin position="398"/>
        <end position="474"/>
    </location>
</feature>
<evidence type="ECO:0000256" key="1">
    <source>
        <dbReference type="SAM" id="MobiDB-lite"/>
    </source>
</evidence>
<feature type="region of interest" description="Disordered" evidence="1">
    <location>
        <begin position="464"/>
        <end position="509"/>
    </location>
</feature>
<feature type="compositionally biased region" description="Low complexity" evidence="1">
    <location>
        <begin position="43"/>
        <end position="52"/>
    </location>
</feature>
<dbReference type="Gene3D" id="3.30.750.140">
    <property type="match status" value="1"/>
</dbReference>
<evidence type="ECO:0000259" key="2">
    <source>
        <dbReference type="Pfam" id="PF02120"/>
    </source>
</evidence>
<dbReference type="InterPro" id="IPR021136">
    <property type="entry name" value="Flagellar_hook_control-like_C"/>
</dbReference>
<evidence type="ECO:0000313" key="4">
    <source>
        <dbReference type="Proteomes" id="UP000199048"/>
    </source>
</evidence>
<dbReference type="STRING" id="582667.SAMN05192568_1001396"/>
<keyword evidence="3" id="KW-0282">Flagellum</keyword>
<dbReference type="Pfam" id="PF02120">
    <property type="entry name" value="Flg_hook"/>
    <property type="match status" value="1"/>
</dbReference>
<protein>
    <submittedName>
        <fullName evidence="3">Flagellar hook-length control protein FliK</fullName>
    </submittedName>
</protein>
<accession>A0A1I4FJV2</accession>
<organism evidence="3 4">
    <name type="scientific">Methylobacterium pseudosasicola</name>
    <dbReference type="NCBI Taxonomy" id="582667"/>
    <lineage>
        <taxon>Bacteria</taxon>
        <taxon>Pseudomonadati</taxon>
        <taxon>Pseudomonadota</taxon>
        <taxon>Alphaproteobacteria</taxon>
        <taxon>Hyphomicrobiales</taxon>
        <taxon>Methylobacteriaceae</taxon>
        <taxon>Methylobacterium</taxon>
    </lineage>
</organism>
<keyword evidence="3" id="KW-0969">Cilium</keyword>
<keyword evidence="4" id="KW-1185">Reference proteome</keyword>
<reference evidence="4" key="1">
    <citation type="submission" date="2016-10" db="EMBL/GenBank/DDBJ databases">
        <authorList>
            <person name="Varghese N."/>
            <person name="Submissions S."/>
        </authorList>
    </citation>
    <scope>NUCLEOTIDE SEQUENCE [LARGE SCALE GENOMIC DNA]</scope>
    <source>
        <strain evidence="4">BL36</strain>
    </source>
</reference>
<proteinExistence type="predicted"/>
<name>A0A1I4FJV2_9HYPH</name>
<feature type="region of interest" description="Disordered" evidence="1">
    <location>
        <begin position="269"/>
        <end position="288"/>
    </location>
</feature>
<evidence type="ECO:0000313" key="3">
    <source>
        <dbReference type="EMBL" id="SFL18208.1"/>
    </source>
</evidence>
<keyword evidence="3" id="KW-0966">Cell projection</keyword>
<feature type="compositionally biased region" description="Gly residues" evidence="1">
    <location>
        <begin position="476"/>
        <end position="485"/>
    </location>
</feature>